<dbReference type="InParanoid" id="G0MFY6"/>
<evidence type="ECO:0000313" key="1">
    <source>
        <dbReference type="EMBL" id="EGT54327.1"/>
    </source>
</evidence>
<dbReference type="Proteomes" id="UP000008068">
    <property type="component" value="Unassembled WGS sequence"/>
</dbReference>
<reference evidence="2" key="1">
    <citation type="submission" date="2011-07" db="EMBL/GenBank/DDBJ databases">
        <authorList>
            <consortium name="Caenorhabditis brenneri Sequencing and Analysis Consortium"/>
            <person name="Wilson R.K."/>
        </authorList>
    </citation>
    <scope>NUCLEOTIDE SEQUENCE [LARGE SCALE GENOMIC DNA]</scope>
    <source>
        <strain evidence="2">PB2801</strain>
    </source>
</reference>
<protein>
    <submittedName>
        <fullName evidence="1">Uncharacterized protein</fullName>
    </submittedName>
</protein>
<keyword evidence="2" id="KW-1185">Reference proteome</keyword>
<accession>G0MFY6</accession>
<dbReference type="EMBL" id="GL379792">
    <property type="protein sequence ID" value="EGT54327.1"/>
    <property type="molecule type" value="Genomic_DNA"/>
</dbReference>
<name>G0MFY6_CAEBE</name>
<organism evidence="2">
    <name type="scientific">Caenorhabditis brenneri</name>
    <name type="common">Nematode worm</name>
    <dbReference type="NCBI Taxonomy" id="135651"/>
    <lineage>
        <taxon>Eukaryota</taxon>
        <taxon>Metazoa</taxon>
        <taxon>Ecdysozoa</taxon>
        <taxon>Nematoda</taxon>
        <taxon>Chromadorea</taxon>
        <taxon>Rhabditida</taxon>
        <taxon>Rhabditina</taxon>
        <taxon>Rhabditomorpha</taxon>
        <taxon>Rhabditoidea</taxon>
        <taxon>Rhabditidae</taxon>
        <taxon>Peloderinae</taxon>
        <taxon>Caenorhabditis</taxon>
    </lineage>
</organism>
<proteinExistence type="predicted"/>
<dbReference type="HOGENOM" id="CLU_3070669_0_0_1"/>
<dbReference type="AlphaFoldDB" id="G0MFY6"/>
<evidence type="ECO:0000313" key="2">
    <source>
        <dbReference type="Proteomes" id="UP000008068"/>
    </source>
</evidence>
<sequence>MIPYYPDNLQGSKQSRDFDVYFVSSKAVTLPTCRIRDTATGNQKFMKDNYGVK</sequence>
<gene>
    <name evidence="1" type="ORF">CAEBREN_18654</name>
</gene>